<feature type="domain" description="SET" evidence="9">
    <location>
        <begin position="271"/>
        <end position="543"/>
    </location>
</feature>
<dbReference type="GO" id="GO:0005634">
    <property type="term" value="C:nucleus"/>
    <property type="evidence" value="ECO:0007669"/>
    <property type="project" value="TreeGrafter"/>
</dbReference>
<reference evidence="11" key="1">
    <citation type="submission" date="2013-05" db="EMBL/GenBank/DDBJ databases">
        <authorList>
            <person name="Yim A.K.Y."/>
            <person name="Chan T.F."/>
            <person name="Ji K.M."/>
            <person name="Liu X.Y."/>
            <person name="Zhou J.W."/>
            <person name="Li R.Q."/>
            <person name="Yang K.Y."/>
            <person name="Li J."/>
            <person name="Li M."/>
            <person name="Law P.T.W."/>
            <person name="Wu Y.L."/>
            <person name="Cai Z.L."/>
            <person name="Qin H."/>
            <person name="Bao Y."/>
            <person name="Leung R.K.K."/>
            <person name="Ng P.K.S."/>
            <person name="Zou J."/>
            <person name="Zhong X.J."/>
            <person name="Ran P.X."/>
            <person name="Zhong N.S."/>
            <person name="Liu Z.G."/>
            <person name="Tsui S.K.W."/>
        </authorList>
    </citation>
    <scope>NUCLEOTIDE SEQUENCE</scope>
    <source>
        <strain evidence="11">Derf</strain>
        <tissue evidence="11">Whole organism</tissue>
    </source>
</reference>
<evidence type="ECO:0000256" key="2">
    <source>
        <dbReference type="ARBA" id="ARBA00022679"/>
    </source>
</evidence>
<feature type="compositionally biased region" description="Low complexity" evidence="8">
    <location>
        <begin position="848"/>
        <end position="858"/>
    </location>
</feature>
<dbReference type="GO" id="GO:0005737">
    <property type="term" value="C:cytoplasm"/>
    <property type="evidence" value="ECO:0007669"/>
    <property type="project" value="TreeGrafter"/>
</dbReference>
<dbReference type="PANTHER" id="PTHR46165:SF2">
    <property type="entry name" value="SET AND MYND DOMAIN-CONTAINING PROTEIN 4"/>
    <property type="match status" value="1"/>
</dbReference>
<sequence>MNSKLRHQIQSRLNDLVVDGNGETKMKMDKMNFTDIEWLINFIEANVTSYGNLWKKIQMHIERKFHNNSKSLLAKNSRISKANLCEIRFYLSEQKKKTHDNCCNLDEEIEDNNDDDHHHHHQSANNHSISDKILKLVNEALRSCHFDDRKLMARLFFIRAKQLALFSDDGNDEESLKQALINIDFALRFRLSKTYLSAKVYLLAKIGNMEKALQLFSILVRNYPMIENKNQFKRFLRTKSHNYYDDNLHQDLIETFTNDDDKYFSSYDDNIDIDLRCSLTNRHGQGRFFMANETMENDELIFRERPFSIAMFPEASLIRCQQCFRLISNTFYPCLNCTEIVYCSTECLQHSYDSHHRFECRMKQFWTERSKSSYHMFHLLNRFGIKNILKLNSSEKSSSAIIEMYINNNQPMDDDKMYKFQIFMNLIDNHEKHGLDFLAYHLTNALDVAITASIVQGYYCDQSRPPPREQIIHLIDVCIRGIRRISINSFEWPNVGTCVCLIGSLFNHRCESNSEWKFMDNGYFHLTTNRPIAQFEEISINYGCGWPLVSFTQRLKQHSCYFFQCNCCQCMEDSKTILALQCRQCTIGPVLLSSIVYNPNDQDCDAICMLCYRPYPNTKQVFDRLCYVRNEISLVMVIFPCLTSKMRSTYLMKIQSYMDELIAIMYDKSRLLMDDLQKSCQILLEYGDGSLMINSKLIKYAQIIDKILPRYDQELVKIKSLDSLWKSMRNLDGITRYLLRKNKIDDEDNNNDDDQKNNNHDDEEVDDYWPSLDDEIRYMSFWTNFFRNYIHHQNQNPNHDPPQYSMITMMELCENFHNRLFGLLKFRIRLLLSSSGGHNDDGEKQHQHQQQKQPQSSSMKEAIELLSILLKSKQDQWNLLQKKMNPSLLPSLPRIEN</sequence>
<dbReference type="InterPro" id="IPR001214">
    <property type="entry name" value="SET_dom"/>
</dbReference>
<dbReference type="GO" id="GO:0008170">
    <property type="term" value="F:N-methyltransferase activity"/>
    <property type="evidence" value="ECO:0007669"/>
    <property type="project" value="UniProtKB-ARBA"/>
</dbReference>
<accession>A0A922IAQ2</accession>
<name>A0A922IAQ2_DERFA</name>
<dbReference type="SUPFAM" id="SSF82199">
    <property type="entry name" value="SET domain"/>
    <property type="match status" value="1"/>
</dbReference>
<dbReference type="GO" id="GO:0032259">
    <property type="term" value="P:methylation"/>
    <property type="evidence" value="ECO:0007669"/>
    <property type="project" value="UniProtKB-KW"/>
</dbReference>
<dbReference type="GO" id="GO:0008276">
    <property type="term" value="F:protein methyltransferase activity"/>
    <property type="evidence" value="ECO:0007669"/>
    <property type="project" value="UniProtKB-ARBA"/>
</dbReference>
<dbReference type="Gene3D" id="6.10.140.2220">
    <property type="match status" value="1"/>
</dbReference>
<feature type="region of interest" description="Disordered" evidence="8">
    <location>
        <begin position="837"/>
        <end position="858"/>
    </location>
</feature>
<keyword evidence="4" id="KW-0479">Metal-binding</keyword>
<keyword evidence="6" id="KW-0862">Zinc</keyword>
<dbReference type="PANTHER" id="PTHR46165">
    <property type="entry name" value="SET AND MYND DOMAIN-CONTAINING PROTEIN 4"/>
    <property type="match status" value="1"/>
</dbReference>
<gene>
    <name evidence="11" type="ORF">DERF_000691</name>
</gene>
<evidence type="ECO:0008006" key="13">
    <source>
        <dbReference type="Google" id="ProtNLM"/>
    </source>
</evidence>
<dbReference type="GO" id="GO:0008270">
    <property type="term" value="F:zinc ion binding"/>
    <property type="evidence" value="ECO:0007669"/>
    <property type="project" value="UniProtKB-KW"/>
</dbReference>
<keyword evidence="5 7" id="KW-0863">Zinc-finger</keyword>
<evidence type="ECO:0000256" key="6">
    <source>
        <dbReference type="ARBA" id="ARBA00022833"/>
    </source>
</evidence>
<comment type="caution">
    <text evidence="11">The sequence shown here is derived from an EMBL/GenBank/DDBJ whole genome shotgun (WGS) entry which is preliminary data.</text>
</comment>
<organism evidence="11 12">
    <name type="scientific">Dermatophagoides farinae</name>
    <name type="common">American house dust mite</name>
    <dbReference type="NCBI Taxonomy" id="6954"/>
    <lineage>
        <taxon>Eukaryota</taxon>
        <taxon>Metazoa</taxon>
        <taxon>Ecdysozoa</taxon>
        <taxon>Arthropoda</taxon>
        <taxon>Chelicerata</taxon>
        <taxon>Arachnida</taxon>
        <taxon>Acari</taxon>
        <taxon>Acariformes</taxon>
        <taxon>Sarcoptiformes</taxon>
        <taxon>Astigmata</taxon>
        <taxon>Psoroptidia</taxon>
        <taxon>Analgoidea</taxon>
        <taxon>Pyroglyphidae</taxon>
        <taxon>Dermatophagoidinae</taxon>
        <taxon>Dermatophagoides</taxon>
    </lineage>
</organism>
<dbReference type="Proteomes" id="UP000790347">
    <property type="component" value="Unassembled WGS sequence"/>
</dbReference>
<dbReference type="GO" id="GO:0008757">
    <property type="term" value="F:S-adenosylmethionine-dependent methyltransferase activity"/>
    <property type="evidence" value="ECO:0007669"/>
    <property type="project" value="UniProtKB-ARBA"/>
</dbReference>
<dbReference type="Gene3D" id="1.10.220.160">
    <property type="match status" value="1"/>
</dbReference>
<protein>
    <recommendedName>
        <fullName evidence="13">SET and MYND domain-containing protein 4-like</fullName>
    </recommendedName>
</protein>
<evidence type="ECO:0000259" key="10">
    <source>
        <dbReference type="PROSITE" id="PS50865"/>
    </source>
</evidence>
<keyword evidence="3" id="KW-0949">S-adenosyl-L-methionine</keyword>
<evidence type="ECO:0000256" key="5">
    <source>
        <dbReference type="ARBA" id="ARBA00022771"/>
    </source>
</evidence>
<evidence type="ECO:0000256" key="8">
    <source>
        <dbReference type="SAM" id="MobiDB-lite"/>
    </source>
</evidence>
<evidence type="ECO:0000256" key="7">
    <source>
        <dbReference type="PROSITE-ProRule" id="PRU00134"/>
    </source>
</evidence>
<dbReference type="PROSITE" id="PS01360">
    <property type="entry name" value="ZF_MYND_1"/>
    <property type="match status" value="1"/>
</dbReference>
<evidence type="ECO:0000256" key="3">
    <source>
        <dbReference type="ARBA" id="ARBA00022691"/>
    </source>
</evidence>
<proteinExistence type="predicted"/>
<keyword evidence="12" id="KW-1185">Reference proteome</keyword>
<reference evidence="11" key="2">
    <citation type="journal article" date="2022" name="Res Sq">
        <title>Comparative Genomics Reveals Insights into the Divergent Evolution of Astigmatic Mites and Household Pest Adaptations.</title>
        <authorList>
            <person name="Xiong Q."/>
            <person name="Wan A.T.-Y."/>
            <person name="Liu X.-Y."/>
            <person name="Fung C.S.-H."/>
            <person name="Xiao X."/>
            <person name="Malainual N."/>
            <person name="Hou J."/>
            <person name="Wang L."/>
            <person name="Wang M."/>
            <person name="Yang K."/>
            <person name="Cui Y."/>
            <person name="Leung E."/>
            <person name="Nong W."/>
            <person name="Shin S.-K."/>
            <person name="Au S."/>
            <person name="Jeong K.Y."/>
            <person name="Chew F.T."/>
            <person name="Hui J."/>
            <person name="Leung T.F."/>
            <person name="Tungtrongchitr A."/>
            <person name="Zhong N."/>
            <person name="Liu Z."/>
            <person name="Tsui S."/>
        </authorList>
    </citation>
    <scope>NUCLEOTIDE SEQUENCE</scope>
    <source>
        <strain evidence="11">Derf</strain>
        <tissue evidence="11">Whole organism</tissue>
    </source>
</reference>
<dbReference type="InterPro" id="IPR046341">
    <property type="entry name" value="SET_dom_sf"/>
</dbReference>
<feature type="domain" description="MYND-type" evidence="10">
    <location>
        <begin position="320"/>
        <end position="360"/>
    </location>
</feature>
<evidence type="ECO:0000313" key="12">
    <source>
        <dbReference type="Proteomes" id="UP000790347"/>
    </source>
</evidence>
<dbReference type="InterPro" id="IPR002893">
    <property type="entry name" value="Znf_MYND"/>
</dbReference>
<evidence type="ECO:0000256" key="4">
    <source>
        <dbReference type="ARBA" id="ARBA00022723"/>
    </source>
</evidence>
<keyword evidence="2" id="KW-0808">Transferase</keyword>
<keyword evidence="1" id="KW-0489">Methyltransferase</keyword>
<dbReference type="PROSITE" id="PS50865">
    <property type="entry name" value="ZF_MYND_2"/>
    <property type="match status" value="1"/>
</dbReference>
<evidence type="ECO:0000259" key="9">
    <source>
        <dbReference type="PROSITE" id="PS50280"/>
    </source>
</evidence>
<dbReference type="EMBL" id="ASGP02000001">
    <property type="protein sequence ID" value="KAH9526620.1"/>
    <property type="molecule type" value="Genomic_DNA"/>
</dbReference>
<dbReference type="SUPFAM" id="SSF144232">
    <property type="entry name" value="HIT/MYND zinc finger-like"/>
    <property type="match status" value="1"/>
</dbReference>
<dbReference type="InterPro" id="IPR052097">
    <property type="entry name" value="SET-MYND_domain_protein"/>
</dbReference>
<dbReference type="Gene3D" id="2.170.270.10">
    <property type="entry name" value="SET domain"/>
    <property type="match status" value="1"/>
</dbReference>
<feature type="region of interest" description="Disordered" evidence="8">
    <location>
        <begin position="745"/>
        <end position="766"/>
    </location>
</feature>
<dbReference type="Pfam" id="PF00856">
    <property type="entry name" value="SET"/>
    <property type="match status" value="1"/>
</dbReference>
<evidence type="ECO:0000313" key="11">
    <source>
        <dbReference type="EMBL" id="KAH9526620.1"/>
    </source>
</evidence>
<dbReference type="GO" id="GO:0042826">
    <property type="term" value="F:histone deacetylase binding"/>
    <property type="evidence" value="ECO:0007669"/>
    <property type="project" value="TreeGrafter"/>
</dbReference>
<evidence type="ECO:0000256" key="1">
    <source>
        <dbReference type="ARBA" id="ARBA00022603"/>
    </source>
</evidence>
<dbReference type="AlphaFoldDB" id="A0A922IAQ2"/>
<dbReference type="PROSITE" id="PS50280">
    <property type="entry name" value="SET"/>
    <property type="match status" value="1"/>
</dbReference>